<dbReference type="RefSeq" id="WP_044635268.1">
    <property type="nucleotide sequence ID" value="NZ_CP007229.1"/>
</dbReference>
<reference evidence="2 3" key="1">
    <citation type="submission" date="2019-01" db="EMBL/GenBank/DDBJ databases">
        <authorList>
            <consortium name="Pathogen Informatics"/>
        </authorList>
    </citation>
    <scope>NUCLEOTIDE SEQUENCE [LARGE SCALE GENOMIC DNA]</scope>
    <source>
        <strain evidence="2 3">NCTC10125</strain>
    </source>
</reference>
<keyword evidence="1" id="KW-0472">Membrane</keyword>
<dbReference type="KEGG" id="mds:MDIS_01150"/>
<dbReference type="Proteomes" id="UP000289629">
    <property type="component" value="Chromosome"/>
</dbReference>
<sequence>MKKRLKFFKFIVNIIAFSSITVSVFAPLWHFQNTKNHSDFKVQTRDLNIPNSKKLVNFKDLVQITSTTNEQNSLIINANIEKNRIQINKTSTKSDVPNFDDIKIKINQNGDVILNSLSLEIVNKKAILYFEDEKPKLKFENHIVDFEELLKPTRVEKTLFFLLPFIPFIAKAVAAVVATVAVTTVAVKMPDIVSDIGRWIDSGTRSRYESNNSEIISKTESSIVVDLDSLPREEGESKIRTKEKTESKAKAKTKAKANVITLSIVKDKKSLQKYKGIHLAWFFNFHDKDLTPHFVISEQEISETQAWALAVGSLLAQSKLTQIVIDNLLPSSIKNNVGKNKDDRKNMNLKLNSPVDFYSNNRLVMRALAEKTRDTANFILGKSSWISDDNNLNKNHHFSKSHFVVGNGLARDPIDWTKPENVFIIPNRKSKPNKEYQNVFFPSFHVRRLIFKDNWVDRDKMLNVEKVHFLYGDPHRFNV</sequence>
<name>A0AAJ5NQ09_9BACT</name>
<feature type="transmembrane region" description="Helical" evidence="1">
    <location>
        <begin position="7"/>
        <end position="29"/>
    </location>
</feature>
<dbReference type="EMBL" id="LR214971">
    <property type="protein sequence ID" value="VEU61438.1"/>
    <property type="molecule type" value="Genomic_DNA"/>
</dbReference>
<evidence type="ECO:0000313" key="3">
    <source>
        <dbReference type="Proteomes" id="UP000289629"/>
    </source>
</evidence>
<keyword evidence="1" id="KW-1133">Transmembrane helix</keyword>
<evidence type="ECO:0000256" key="1">
    <source>
        <dbReference type="SAM" id="Phobius"/>
    </source>
</evidence>
<organism evidence="2 3">
    <name type="scientific">Mesomycoplasma dispar</name>
    <dbReference type="NCBI Taxonomy" id="86660"/>
    <lineage>
        <taxon>Bacteria</taxon>
        <taxon>Bacillati</taxon>
        <taxon>Mycoplasmatota</taxon>
        <taxon>Mycoplasmoidales</taxon>
        <taxon>Metamycoplasmataceae</taxon>
        <taxon>Mesomycoplasma</taxon>
    </lineage>
</organism>
<proteinExistence type="predicted"/>
<keyword evidence="1" id="KW-0812">Transmembrane</keyword>
<evidence type="ECO:0000313" key="2">
    <source>
        <dbReference type="EMBL" id="VEU61438.1"/>
    </source>
</evidence>
<gene>
    <name evidence="2" type="ORF">NCTC10125_00223</name>
</gene>
<dbReference type="AlphaFoldDB" id="A0AAJ5NQ09"/>
<protein>
    <submittedName>
        <fullName evidence="2">Uncharacterized protein</fullName>
    </submittedName>
</protein>
<accession>A0AAJ5NQ09</accession>